<sequence>MRNYSPLKRPKPRRLTTLEIAEIEECWDLVSMAISEEIERQRLEDHQSK</sequence>
<dbReference type="AlphaFoldDB" id="X1JMR8"/>
<protein>
    <submittedName>
        <fullName evidence="1">Uncharacterized protein</fullName>
    </submittedName>
</protein>
<dbReference type="EMBL" id="BARV01000268">
    <property type="protein sequence ID" value="GAH96006.1"/>
    <property type="molecule type" value="Genomic_DNA"/>
</dbReference>
<accession>X1JMR8</accession>
<organism evidence="1">
    <name type="scientific">marine sediment metagenome</name>
    <dbReference type="NCBI Taxonomy" id="412755"/>
    <lineage>
        <taxon>unclassified sequences</taxon>
        <taxon>metagenomes</taxon>
        <taxon>ecological metagenomes</taxon>
    </lineage>
</organism>
<comment type="caution">
    <text evidence="1">The sequence shown here is derived from an EMBL/GenBank/DDBJ whole genome shotgun (WGS) entry which is preliminary data.</text>
</comment>
<evidence type="ECO:0000313" key="1">
    <source>
        <dbReference type="EMBL" id="GAH96006.1"/>
    </source>
</evidence>
<proteinExistence type="predicted"/>
<reference evidence="1" key="1">
    <citation type="journal article" date="2014" name="Front. Microbiol.">
        <title>High frequency of phylogenetically diverse reductive dehalogenase-homologous genes in deep subseafloor sedimentary metagenomes.</title>
        <authorList>
            <person name="Kawai M."/>
            <person name="Futagami T."/>
            <person name="Toyoda A."/>
            <person name="Takaki Y."/>
            <person name="Nishi S."/>
            <person name="Hori S."/>
            <person name="Arai W."/>
            <person name="Tsubouchi T."/>
            <person name="Morono Y."/>
            <person name="Uchiyama I."/>
            <person name="Ito T."/>
            <person name="Fujiyama A."/>
            <person name="Inagaki F."/>
            <person name="Takami H."/>
        </authorList>
    </citation>
    <scope>NUCLEOTIDE SEQUENCE</scope>
    <source>
        <strain evidence="1">Expedition CK06-06</strain>
    </source>
</reference>
<name>X1JMR8_9ZZZZ</name>
<gene>
    <name evidence="1" type="ORF">S06H3_01145</name>
</gene>